<name>A0ABV3GZZ0_9ACTN</name>
<reference evidence="1 2" key="1">
    <citation type="submission" date="2024-06" db="EMBL/GenBank/DDBJ databases">
        <title>The Natural Products Discovery Center: Release of the First 8490 Sequenced Strains for Exploring Actinobacteria Biosynthetic Diversity.</title>
        <authorList>
            <person name="Kalkreuter E."/>
            <person name="Kautsar S.A."/>
            <person name="Yang D."/>
            <person name="Bader C.D."/>
            <person name="Teijaro C.N."/>
            <person name="Fluegel L."/>
            <person name="Davis C.M."/>
            <person name="Simpson J.R."/>
            <person name="Lauterbach L."/>
            <person name="Steele A.D."/>
            <person name="Gui C."/>
            <person name="Meng S."/>
            <person name="Li G."/>
            <person name="Viehrig K."/>
            <person name="Ye F."/>
            <person name="Su P."/>
            <person name="Kiefer A.F."/>
            <person name="Nichols A."/>
            <person name="Cepeda A.J."/>
            <person name="Yan W."/>
            <person name="Fan B."/>
            <person name="Jiang Y."/>
            <person name="Adhikari A."/>
            <person name="Zheng C.-J."/>
            <person name="Schuster L."/>
            <person name="Cowan T.M."/>
            <person name="Smanski M.J."/>
            <person name="Chevrette M.G."/>
            <person name="De Carvalho L.P.S."/>
            <person name="Shen B."/>
        </authorList>
    </citation>
    <scope>NUCLEOTIDE SEQUENCE [LARGE SCALE GENOMIC DNA]</scope>
    <source>
        <strain evidence="1 2">NPDC049574</strain>
    </source>
</reference>
<gene>
    <name evidence="1" type="ORF">AB0K40_10090</name>
</gene>
<evidence type="ECO:0000313" key="1">
    <source>
        <dbReference type="EMBL" id="MEV4285842.1"/>
    </source>
</evidence>
<dbReference type="EMBL" id="JBFARM010000003">
    <property type="protein sequence ID" value="MEV4285842.1"/>
    <property type="molecule type" value="Genomic_DNA"/>
</dbReference>
<proteinExistence type="predicted"/>
<protein>
    <submittedName>
        <fullName evidence="1">Uncharacterized protein</fullName>
    </submittedName>
</protein>
<dbReference type="Proteomes" id="UP001552427">
    <property type="component" value="Unassembled WGS sequence"/>
</dbReference>
<dbReference type="RefSeq" id="WP_364447072.1">
    <property type="nucleotide sequence ID" value="NZ_JBFARM010000003.1"/>
</dbReference>
<accession>A0ABV3GZZ0</accession>
<keyword evidence="2" id="KW-1185">Reference proteome</keyword>
<organism evidence="1 2">
    <name type="scientific">Nonomuraea bangladeshensis</name>
    <dbReference type="NCBI Taxonomy" id="404385"/>
    <lineage>
        <taxon>Bacteria</taxon>
        <taxon>Bacillati</taxon>
        <taxon>Actinomycetota</taxon>
        <taxon>Actinomycetes</taxon>
        <taxon>Streptosporangiales</taxon>
        <taxon>Streptosporangiaceae</taxon>
        <taxon>Nonomuraea</taxon>
    </lineage>
</organism>
<evidence type="ECO:0000313" key="2">
    <source>
        <dbReference type="Proteomes" id="UP001552427"/>
    </source>
</evidence>
<sequence length="43" mass="4645">MRHTTEYALIAARRRKWIIGKLLAVQSSRSSATGVMTAAIAAS</sequence>
<comment type="caution">
    <text evidence="1">The sequence shown here is derived from an EMBL/GenBank/DDBJ whole genome shotgun (WGS) entry which is preliminary data.</text>
</comment>